<keyword evidence="12" id="KW-0807">Transducer</keyword>
<feature type="transmembrane region" description="Helical" evidence="13">
    <location>
        <begin position="21"/>
        <end position="44"/>
    </location>
</feature>
<sequence length="362" mass="41078">MENTTETFVLTMYAELGQFKYMYFTLALIFYIFVIVANVTLIVIISVNSNLHEPMYVFLCSLFANEIYGSTSLMPCFMVHILAETHEISAFFCFLQIFNIHTYGTVEFGTLTVMAYDRYVCICKPLHYNIIITKRKVQIVILVIWIICFVEIGVLLSFTIHSKRCGNVINKVFCAHQLVVALSCSPDRTVSIIHDLVVGLVFTVGAPVSYISYTYAKILAVCLKGSKETKMKALETCTPHAVSLITFVFACFYSLISQRFDISSVPYPLCVVLSAYAMVIQPFQSPIIYGLKLSKIRHACKNLLTLKTSQLYIFHGECLNPHLSFLTEMNIHALKFQNVNIYAGENVLPFIVIVAYDYIILY</sequence>
<dbReference type="PANTHER" id="PTHR26451">
    <property type="entry name" value="G_PROTEIN_RECEP_F1_2 DOMAIN-CONTAINING PROTEIN"/>
    <property type="match status" value="1"/>
</dbReference>
<evidence type="ECO:0000256" key="9">
    <source>
        <dbReference type="ARBA" id="ARBA00023157"/>
    </source>
</evidence>
<evidence type="ECO:0000256" key="8">
    <source>
        <dbReference type="ARBA" id="ARBA00023136"/>
    </source>
</evidence>
<keyword evidence="7" id="KW-0297">G-protein coupled receptor</keyword>
<evidence type="ECO:0000256" key="10">
    <source>
        <dbReference type="ARBA" id="ARBA00023170"/>
    </source>
</evidence>
<comment type="caution">
    <text evidence="15">The sequence shown here is derived from an EMBL/GenBank/DDBJ whole genome shotgun (WGS) entry which is preliminary data.</text>
</comment>
<evidence type="ECO:0000313" key="16">
    <source>
        <dbReference type="Proteomes" id="UP000693946"/>
    </source>
</evidence>
<dbReference type="InterPro" id="IPR000276">
    <property type="entry name" value="GPCR_Rhodpsn"/>
</dbReference>
<dbReference type="EMBL" id="JAGKHQ010000012">
    <property type="protein sequence ID" value="KAG7502690.1"/>
    <property type="molecule type" value="Genomic_DNA"/>
</dbReference>
<proteinExistence type="predicted"/>
<evidence type="ECO:0000256" key="1">
    <source>
        <dbReference type="ARBA" id="ARBA00004651"/>
    </source>
</evidence>
<evidence type="ECO:0000256" key="3">
    <source>
        <dbReference type="ARBA" id="ARBA00022606"/>
    </source>
</evidence>
<accession>A0AAV6RC86</accession>
<feature type="transmembrane region" description="Helical" evidence="13">
    <location>
        <begin position="88"/>
        <end position="116"/>
    </location>
</feature>
<dbReference type="Pfam" id="PF13853">
    <property type="entry name" value="7tm_4"/>
    <property type="match status" value="1"/>
</dbReference>
<dbReference type="GO" id="GO:0004930">
    <property type="term" value="F:G protein-coupled receptor activity"/>
    <property type="evidence" value="ECO:0007669"/>
    <property type="project" value="UniProtKB-KW"/>
</dbReference>
<keyword evidence="11" id="KW-0325">Glycoprotein</keyword>
<feature type="domain" description="G-protein coupled receptors family 1 profile" evidence="14">
    <location>
        <begin position="37"/>
        <end position="289"/>
    </location>
</feature>
<name>A0AAV6RC86_SOLSE</name>
<reference evidence="15 16" key="1">
    <citation type="journal article" date="2021" name="Sci. Rep.">
        <title>Chromosome anchoring in Senegalese sole (Solea senegalensis) reveals sex-associated markers and genome rearrangements in flatfish.</title>
        <authorList>
            <person name="Guerrero-Cozar I."/>
            <person name="Gomez-Garrido J."/>
            <person name="Berbel C."/>
            <person name="Martinez-Blanch J.F."/>
            <person name="Alioto T."/>
            <person name="Claros M.G."/>
            <person name="Gagnaire P.A."/>
            <person name="Manchado M."/>
        </authorList>
    </citation>
    <scope>NUCLEOTIDE SEQUENCE [LARGE SCALE GENOMIC DNA]</scope>
    <source>
        <strain evidence="15">Sse05_10M</strain>
    </source>
</reference>
<comment type="subcellular location">
    <subcellularLocation>
        <location evidence="1">Cell membrane</location>
        <topology evidence="1">Multi-pass membrane protein</topology>
    </subcellularLocation>
</comment>
<feature type="transmembrane region" description="Helical" evidence="13">
    <location>
        <begin position="137"/>
        <end position="160"/>
    </location>
</feature>
<keyword evidence="8 13" id="KW-0472">Membrane</keyword>
<feature type="transmembrane region" description="Helical" evidence="13">
    <location>
        <begin position="262"/>
        <end position="283"/>
    </location>
</feature>
<keyword evidence="16" id="KW-1185">Reference proteome</keyword>
<evidence type="ECO:0000256" key="4">
    <source>
        <dbReference type="ARBA" id="ARBA00022692"/>
    </source>
</evidence>
<dbReference type="GO" id="GO:0005549">
    <property type="term" value="F:odorant binding"/>
    <property type="evidence" value="ECO:0007669"/>
    <property type="project" value="TreeGrafter"/>
</dbReference>
<keyword evidence="3" id="KW-0716">Sensory transduction</keyword>
<dbReference type="PANTHER" id="PTHR26451:SF885">
    <property type="entry name" value="OLFACTORY RECEPTOR"/>
    <property type="match status" value="1"/>
</dbReference>
<keyword evidence="6 13" id="KW-1133">Transmembrane helix</keyword>
<keyword evidence="5" id="KW-0552">Olfaction</keyword>
<dbReference type="AlphaFoldDB" id="A0AAV6RC86"/>
<keyword evidence="9" id="KW-1015">Disulfide bond</keyword>
<evidence type="ECO:0000256" key="11">
    <source>
        <dbReference type="ARBA" id="ARBA00023180"/>
    </source>
</evidence>
<evidence type="ECO:0000256" key="12">
    <source>
        <dbReference type="ARBA" id="ARBA00023224"/>
    </source>
</evidence>
<dbReference type="GO" id="GO:0004984">
    <property type="term" value="F:olfactory receptor activity"/>
    <property type="evidence" value="ECO:0007669"/>
    <property type="project" value="InterPro"/>
</dbReference>
<dbReference type="SUPFAM" id="SSF81321">
    <property type="entry name" value="Family A G protein-coupled receptor-like"/>
    <property type="match status" value="1"/>
</dbReference>
<dbReference type="PROSITE" id="PS00237">
    <property type="entry name" value="G_PROTEIN_RECEP_F1_1"/>
    <property type="match status" value="1"/>
</dbReference>
<gene>
    <name evidence="15" type="ORF">JOB18_024760</name>
</gene>
<feature type="transmembrane region" description="Helical" evidence="13">
    <location>
        <begin position="196"/>
        <end position="216"/>
    </location>
</feature>
<feature type="transmembrane region" description="Helical" evidence="13">
    <location>
        <begin position="56"/>
        <end position="82"/>
    </location>
</feature>
<keyword evidence="2" id="KW-1003">Cell membrane</keyword>
<evidence type="ECO:0000256" key="2">
    <source>
        <dbReference type="ARBA" id="ARBA00022475"/>
    </source>
</evidence>
<evidence type="ECO:0000256" key="5">
    <source>
        <dbReference type="ARBA" id="ARBA00022725"/>
    </source>
</evidence>
<dbReference type="InterPro" id="IPR017452">
    <property type="entry name" value="GPCR_Rhodpsn_7TM"/>
</dbReference>
<evidence type="ECO:0000256" key="13">
    <source>
        <dbReference type="SAM" id="Phobius"/>
    </source>
</evidence>
<dbReference type="PROSITE" id="PS50262">
    <property type="entry name" value="G_PROTEIN_RECEP_F1_2"/>
    <property type="match status" value="1"/>
</dbReference>
<keyword evidence="10 15" id="KW-0675">Receptor</keyword>
<dbReference type="InterPro" id="IPR000725">
    <property type="entry name" value="Olfact_rcpt"/>
</dbReference>
<evidence type="ECO:0000256" key="6">
    <source>
        <dbReference type="ARBA" id="ARBA00022989"/>
    </source>
</evidence>
<evidence type="ECO:0000259" key="14">
    <source>
        <dbReference type="PROSITE" id="PS50262"/>
    </source>
</evidence>
<dbReference type="GO" id="GO:0005886">
    <property type="term" value="C:plasma membrane"/>
    <property type="evidence" value="ECO:0007669"/>
    <property type="project" value="UniProtKB-SubCell"/>
</dbReference>
<feature type="transmembrane region" description="Helical" evidence="13">
    <location>
        <begin position="237"/>
        <end position="256"/>
    </location>
</feature>
<dbReference type="Proteomes" id="UP000693946">
    <property type="component" value="Linkage Group LG2"/>
</dbReference>
<evidence type="ECO:0000256" key="7">
    <source>
        <dbReference type="ARBA" id="ARBA00023040"/>
    </source>
</evidence>
<keyword evidence="4 13" id="KW-0812">Transmembrane</keyword>
<protein>
    <submittedName>
        <fullName evidence="15">Olfactory receptor 142-like</fullName>
    </submittedName>
</protein>
<organism evidence="15 16">
    <name type="scientific">Solea senegalensis</name>
    <name type="common">Senegalese sole</name>
    <dbReference type="NCBI Taxonomy" id="28829"/>
    <lineage>
        <taxon>Eukaryota</taxon>
        <taxon>Metazoa</taxon>
        <taxon>Chordata</taxon>
        <taxon>Craniata</taxon>
        <taxon>Vertebrata</taxon>
        <taxon>Euteleostomi</taxon>
        <taxon>Actinopterygii</taxon>
        <taxon>Neopterygii</taxon>
        <taxon>Teleostei</taxon>
        <taxon>Neoteleostei</taxon>
        <taxon>Acanthomorphata</taxon>
        <taxon>Carangaria</taxon>
        <taxon>Pleuronectiformes</taxon>
        <taxon>Pleuronectoidei</taxon>
        <taxon>Soleidae</taxon>
        <taxon>Solea</taxon>
    </lineage>
</organism>
<dbReference type="InterPro" id="IPR052921">
    <property type="entry name" value="GPCR1_Superfamily_Member"/>
</dbReference>
<dbReference type="FunFam" id="1.20.1070.10:FF:000024">
    <property type="entry name" value="Olfactory receptor"/>
    <property type="match status" value="1"/>
</dbReference>
<evidence type="ECO:0000313" key="15">
    <source>
        <dbReference type="EMBL" id="KAG7502690.1"/>
    </source>
</evidence>